<protein>
    <recommendedName>
        <fullName evidence="1">Homing endonuclease LAGLIDADG domain-containing protein</fullName>
    </recommendedName>
</protein>
<evidence type="ECO:0000313" key="2">
    <source>
        <dbReference type="EMBL" id="PIR81160.1"/>
    </source>
</evidence>
<dbReference type="Gene3D" id="3.10.28.10">
    <property type="entry name" value="Homing endonucleases"/>
    <property type="match status" value="1"/>
</dbReference>
<dbReference type="EMBL" id="PFBQ01000004">
    <property type="protein sequence ID" value="PIR81160.1"/>
    <property type="molecule type" value="Genomic_DNA"/>
</dbReference>
<proteinExistence type="predicted"/>
<dbReference type="InterPro" id="IPR004860">
    <property type="entry name" value="LAGLIDADG_dom"/>
</dbReference>
<dbReference type="Pfam" id="PF03161">
    <property type="entry name" value="LAGLIDADG_2"/>
    <property type="match status" value="1"/>
</dbReference>
<dbReference type="InterPro" id="IPR027434">
    <property type="entry name" value="Homing_endonucl"/>
</dbReference>
<comment type="caution">
    <text evidence="2">The sequence shown here is derived from an EMBL/GenBank/DDBJ whole genome shotgun (WGS) entry which is preliminary data.</text>
</comment>
<dbReference type="AlphaFoldDB" id="A0A2H0U6P5"/>
<evidence type="ECO:0000313" key="3">
    <source>
        <dbReference type="Proteomes" id="UP000229128"/>
    </source>
</evidence>
<feature type="domain" description="Homing endonuclease LAGLIDADG" evidence="1">
    <location>
        <begin position="14"/>
        <end position="69"/>
    </location>
</feature>
<gene>
    <name evidence="2" type="ORF">COU24_00220</name>
</gene>
<organism evidence="2 3">
    <name type="scientific">Candidatus Kuenenbacteria bacterium CG10_big_fil_rev_8_21_14_0_10_39_14</name>
    <dbReference type="NCBI Taxonomy" id="1974619"/>
    <lineage>
        <taxon>Bacteria</taxon>
        <taxon>Candidatus Kueneniibacteriota</taxon>
    </lineage>
</organism>
<reference evidence="3" key="1">
    <citation type="submission" date="2017-09" db="EMBL/GenBank/DDBJ databases">
        <title>Depth-based differentiation of microbial function through sediment-hosted aquifers and enrichment of novel symbionts in the deep terrestrial subsurface.</title>
        <authorList>
            <person name="Probst A.J."/>
            <person name="Ladd B."/>
            <person name="Jarett J.K."/>
            <person name="Geller-Mcgrath D.E."/>
            <person name="Sieber C.M.K."/>
            <person name="Emerson J.B."/>
            <person name="Anantharaman K."/>
            <person name="Thomas B.C."/>
            <person name="Malmstrom R."/>
            <person name="Stieglmeier M."/>
            <person name="Klingl A."/>
            <person name="Woyke T."/>
            <person name="Ryan C.M."/>
            <person name="Banfield J.F."/>
        </authorList>
    </citation>
    <scope>NUCLEOTIDE SEQUENCE [LARGE SCALE GENOMIC DNA]</scope>
</reference>
<sequence length="71" mass="8571">MSREVVIILKRQKAILIGNILGDSHLEFNGHYGTRIQIKQCLRYKKYVWWLHNEYKNLCKSIPKQRKDNDQ</sequence>
<dbReference type="Proteomes" id="UP000229128">
    <property type="component" value="Unassembled WGS sequence"/>
</dbReference>
<accession>A0A2H0U6P5</accession>
<name>A0A2H0U6P5_9BACT</name>
<dbReference type="GO" id="GO:0004519">
    <property type="term" value="F:endonuclease activity"/>
    <property type="evidence" value="ECO:0007669"/>
    <property type="project" value="InterPro"/>
</dbReference>
<evidence type="ECO:0000259" key="1">
    <source>
        <dbReference type="Pfam" id="PF03161"/>
    </source>
</evidence>
<dbReference type="SUPFAM" id="SSF55608">
    <property type="entry name" value="Homing endonucleases"/>
    <property type="match status" value="1"/>
</dbReference>